<reference evidence="1 2" key="1">
    <citation type="submission" date="2016-10" db="EMBL/GenBank/DDBJ databases">
        <authorList>
            <person name="de Groot N.N."/>
        </authorList>
    </citation>
    <scope>NUCLEOTIDE SEQUENCE [LARGE SCALE GENOMIC DNA]</scope>
    <source>
        <strain evidence="1 2">B25</strain>
    </source>
</reference>
<proteinExistence type="predicted"/>
<name>A0A1H9FZC2_9SPIR</name>
<dbReference type="InterPro" id="IPR012657">
    <property type="entry name" value="23S_rRNA-intervening_sequence"/>
</dbReference>
<sequence>MRRSAVSIPSNIAEGKSRNSIKEYKQFVGIAKGSAAELETQLLICERIGYLEKEELSEVMGLLDEVSKMLAKLNNALAPRT</sequence>
<accession>A0A1H9FZC2</accession>
<gene>
    <name evidence="1" type="ORF">SAMN04487977_104222</name>
</gene>
<dbReference type="Proteomes" id="UP000182360">
    <property type="component" value="Unassembled WGS sequence"/>
</dbReference>
<evidence type="ECO:0000313" key="1">
    <source>
        <dbReference type="EMBL" id="SEQ43207.1"/>
    </source>
</evidence>
<dbReference type="PANTHER" id="PTHR38471:SF2">
    <property type="entry name" value="FOUR HELIX BUNDLE PROTEIN"/>
    <property type="match status" value="1"/>
</dbReference>
<dbReference type="EMBL" id="FOFU01000004">
    <property type="protein sequence ID" value="SEQ43207.1"/>
    <property type="molecule type" value="Genomic_DNA"/>
</dbReference>
<dbReference type="Pfam" id="PF05635">
    <property type="entry name" value="23S_rRNA_IVP"/>
    <property type="match status" value="1"/>
</dbReference>
<dbReference type="AlphaFoldDB" id="A0A1H9FZC2"/>
<evidence type="ECO:0000313" key="2">
    <source>
        <dbReference type="Proteomes" id="UP000182360"/>
    </source>
</evidence>
<dbReference type="InterPro" id="IPR036583">
    <property type="entry name" value="23S_rRNA_IVS_sf"/>
</dbReference>
<dbReference type="CDD" id="cd16377">
    <property type="entry name" value="23S_rRNA_IVP_like"/>
    <property type="match status" value="1"/>
</dbReference>
<keyword evidence="2" id="KW-1185">Reference proteome</keyword>
<dbReference type="PANTHER" id="PTHR38471">
    <property type="entry name" value="FOUR HELIX BUNDLE PROTEIN"/>
    <property type="match status" value="1"/>
</dbReference>
<dbReference type="Gene3D" id="1.20.1440.60">
    <property type="entry name" value="23S rRNA-intervening sequence"/>
    <property type="match status" value="1"/>
</dbReference>
<protein>
    <submittedName>
        <fullName evidence="1">Four helix bundle protein</fullName>
    </submittedName>
</protein>
<dbReference type="SUPFAM" id="SSF158446">
    <property type="entry name" value="IVS-encoded protein-like"/>
    <property type="match status" value="1"/>
</dbReference>
<organism evidence="1 2">
    <name type="scientific">Treponema bryantii</name>
    <dbReference type="NCBI Taxonomy" id="163"/>
    <lineage>
        <taxon>Bacteria</taxon>
        <taxon>Pseudomonadati</taxon>
        <taxon>Spirochaetota</taxon>
        <taxon>Spirochaetia</taxon>
        <taxon>Spirochaetales</taxon>
        <taxon>Treponemataceae</taxon>
        <taxon>Treponema</taxon>
    </lineage>
</organism>
<dbReference type="NCBIfam" id="TIGR02436">
    <property type="entry name" value="four helix bundle protein"/>
    <property type="match status" value="1"/>
</dbReference>